<organism evidence="5 6">
    <name type="scientific">Kribbella capetownensis</name>
    <dbReference type="NCBI Taxonomy" id="1572659"/>
    <lineage>
        <taxon>Bacteria</taxon>
        <taxon>Bacillati</taxon>
        <taxon>Actinomycetota</taxon>
        <taxon>Actinomycetes</taxon>
        <taxon>Propionibacteriales</taxon>
        <taxon>Kribbellaceae</taxon>
        <taxon>Kribbella</taxon>
    </lineage>
</organism>
<accession>A0A4R0JKY9</accession>
<evidence type="ECO:0000259" key="3">
    <source>
        <dbReference type="Pfam" id="PF13828"/>
    </source>
</evidence>
<feature type="domain" description="DUF4190" evidence="3">
    <location>
        <begin position="115"/>
        <end position="168"/>
    </location>
</feature>
<dbReference type="Pfam" id="PF13828">
    <property type="entry name" value="DUF4190"/>
    <property type="match status" value="1"/>
</dbReference>
<feature type="transmembrane region" description="Helical" evidence="2">
    <location>
        <begin position="150"/>
        <end position="173"/>
    </location>
</feature>
<keyword evidence="2" id="KW-1133">Transmembrane helix</keyword>
<gene>
    <name evidence="5" type="ORF">E0H75_25710</name>
</gene>
<reference evidence="5 6" key="1">
    <citation type="submission" date="2019-02" db="EMBL/GenBank/DDBJ databases">
        <title>Kribbella capetownensis sp. nov. and Kribbella speibonae sp. nov., isolated from soil.</title>
        <authorList>
            <person name="Curtis S.M."/>
            <person name="Norton I."/>
            <person name="Everest G.J."/>
            <person name="Meyers P.R."/>
        </authorList>
    </citation>
    <scope>NUCLEOTIDE SEQUENCE [LARGE SCALE GENOMIC DNA]</scope>
    <source>
        <strain evidence="5 6">YM53</strain>
    </source>
</reference>
<dbReference type="Pfam" id="PF13845">
    <property type="entry name" value="Septum_form"/>
    <property type="match status" value="1"/>
</dbReference>
<keyword evidence="2" id="KW-0812">Transmembrane</keyword>
<feature type="domain" description="Septum formation-related" evidence="4">
    <location>
        <begin position="182"/>
        <end position="288"/>
    </location>
</feature>
<dbReference type="Proteomes" id="UP000293342">
    <property type="component" value="Unassembled WGS sequence"/>
</dbReference>
<proteinExistence type="predicted"/>
<dbReference type="RefSeq" id="WP_131516221.1">
    <property type="nucleotide sequence ID" value="NZ_SJKD01000006.1"/>
</dbReference>
<comment type="caution">
    <text evidence="5">The sequence shown here is derived from an EMBL/GenBank/DDBJ whole genome shotgun (WGS) entry which is preliminary data.</text>
</comment>
<sequence length="293" mass="30033">MDPTHPTDGDSGTPSPGQPPHGGTPQQPQYGGSPQQNPYGAPQHPGQSGPGQPGIGQPGPGQAGFGQPGYAGQPPYQGQPYPGQQYPGAQYGGQAPYPGMPGPYPGQPQKTSVPAILSLIFGVLGGILISIILGIVALTQIPKKGQKGKGLAIAGLAVSGLWLVGIVVAIAVFGDGEPDRDASGQVTTTQNTRPDKLRVGDCVSEINEGEVANIKVVPCDQPTGGKIFAVFDLPAGDWPGLTAVQTAAENGCTSRWKVSKQQASADSSIFYLHPTEDGWSLGDRGTTCLLTPK</sequence>
<feature type="compositionally biased region" description="Low complexity" evidence="1">
    <location>
        <begin position="70"/>
        <end position="97"/>
    </location>
</feature>
<feature type="region of interest" description="Disordered" evidence="1">
    <location>
        <begin position="1"/>
        <end position="106"/>
    </location>
</feature>
<feature type="transmembrane region" description="Helical" evidence="2">
    <location>
        <begin position="115"/>
        <end position="138"/>
    </location>
</feature>
<dbReference type="InterPro" id="IPR025241">
    <property type="entry name" value="DUF4190"/>
</dbReference>
<dbReference type="EMBL" id="SJKD01000006">
    <property type="protein sequence ID" value="TCC46474.1"/>
    <property type="molecule type" value="Genomic_DNA"/>
</dbReference>
<evidence type="ECO:0000256" key="2">
    <source>
        <dbReference type="SAM" id="Phobius"/>
    </source>
</evidence>
<name>A0A4R0JKY9_9ACTN</name>
<evidence type="ECO:0000256" key="1">
    <source>
        <dbReference type="SAM" id="MobiDB-lite"/>
    </source>
</evidence>
<dbReference type="InterPro" id="IPR026004">
    <property type="entry name" value="Septum_form"/>
</dbReference>
<dbReference type="OrthoDB" id="3628931at2"/>
<protein>
    <submittedName>
        <fullName evidence="5">DUF4190 domain-containing protein</fullName>
    </submittedName>
</protein>
<keyword evidence="2" id="KW-0472">Membrane</keyword>
<feature type="compositionally biased region" description="Gly residues" evidence="1">
    <location>
        <begin position="48"/>
        <end position="69"/>
    </location>
</feature>
<dbReference type="AlphaFoldDB" id="A0A4R0JKY9"/>
<evidence type="ECO:0000313" key="5">
    <source>
        <dbReference type="EMBL" id="TCC46474.1"/>
    </source>
</evidence>
<evidence type="ECO:0000313" key="6">
    <source>
        <dbReference type="Proteomes" id="UP000293342"/>
    </source>
</evidence>
<evidence type="ECO:0000259" key="4">
    <source>
        <dbReference type="Pfam" id="PF13845"/>
    </source>
</evidence>
<feature type="compositionally biased region" description="Low complexity" evidence="1">
    <location>
        <begin position="21"/>
        <end position="47"/>
    </location>
</feature>
<keyword evidence="6" id="KW-1185">Reference proteome</keyword>